<dbReference type="EMBL" id="CP002047">
    <property type="protein sequence ID" value="ADI04650.1"/>
    <property type="molecule type" value="Genomic_DNA"/>
</dbReference>
<dbReference type="Pfam" id="PF08982">
    <property type="entry name" value="AtaL"/>
    <property type="match status" value="1"/>
</dbReference>
<sequence>MIFVSHSVPVNEPGAPCLDRAAVWEGLVRKANNALPFVPAMSDCAVVAEYEDGSFDRDIRIRSDSFRERITLEEPHRVVFTRLSGPVLGTIANEIDGDGDDMQLRFSFALVLVGIPGSSEAEETYARTMTADYLQAITATRDAMRRLATADAA</sequence>
<accession>D7CDY5</accession>
<evidence type="ECO:0000313" key="1">
    <source>
        <dbReference type="EMBL" id="ADI04650.1"/>
    </source>
</evidence>
<dbReference type="HOGENOM" id="CLU_111642_1_0_11"/>
<reference evidence="1 2" key="1">
    <citation type="journal article" date="2010" name="J. Bacteriol.">
        <title>Genome sequence of the milbemycin-producing bacterium Streptomyces bingchenggensis.</title>
        <authorList>
            <person name="Wang X.J."/>
            <person name="Yan Y.J."/>
            <person name="Zhang B."/>
            <person name="An J."/>
            <person name="Wang J.J."/>
            <person name="Tian J."/>
            <person name="Jiang L."/>
            <person name="Chen Y.H."/>
            <person name="Huang S.X."/>
            <person name="Yin M."/>
            <person name="Zhang J."/>
            <person name="Gao A.L."/>
            <person name="Liu C.X."/>
            <person name="Zhu Z.X."/>
            <person name="Xiang W.S."/>
        </authorList>
    </citation>
    <scope>NUCLEOTIDE SEQUENCE [LARGE SCALE GENOMIC DNA]</scope>
    <source>
        <strain evidence="1 2">BCW-1</strain>
    </source>
</reference>
<dbReference type="AlphaFoldDB" id="D7CDY5"/>
<gene>
    <name evidence="1" type="ordered locus">SBI_01529</name>
</gene>
<evidence type="ECO:0000313" key="2">
    <source>
        <dbReference type="Proteomes" id="UP000000377"/>
    </source>
</evidence>
<dbReference type="SUPFAM" id="SSF55961">
    <property type="entry name" value="Bet v1-like"/>
    <property type="match status" value="1"/>
</dbReference>
<keyword evidence="2" id="KW-1185">Reference proteome</keyword>
<dbReference type="RefSeq" id="WP_014174129.1">
    <property type="nucleotide sequence ID" value="NC_016582.1"/>
</dbReference>
<organism evidence="1 2">
    <name type="scientific">Streptomyces bingchenggensis (strain BCW-1)</name>
    <dbReference type="NCBI Taxonomy" id="749414"/>
    <lineage>
        <taxon>Bacteria</taxon>
        <taxon>Bacillati</taxon>
        <taxon>Actinomycetota</taxon>
        <taxon>Actinomycetes</taxon>
        <taxon>Kitasatosporales</taxon>
        <taxon>Streptomycetaceae</taxon>
        <taxon>Streptomyces</taxon>
    </lineage>
</organism>
<name>D7CDY5_STRBB</name>
<dbReference type="STRING" id="749414.SBI_01529"/>
<dbReference type="PATRIC" id="fig|749414.3.peg.1574"/>
<dbReference type="Proteomes" id="UP000000377">
    <property type="component" value="Chromosome"/>
</dbReference>
<dbReference type="Gene3D" id="3.30.530.20">
    <property type="match status" value="1"/>
</dbReference>
<dbReference type="InterPro" id="IPR015075">
    <property type="entry name" value="AtaL"/>
</dbReference>
<dbReference type="InterPro" id="IPR023393">
    <property type="entry name" value="START-like_dom_sf"/>
</dbReference>
<dbReference type="KEGG" id="sbh:SBI_01529"/>
<protein>
    <recommendedName>
        <fullName evidence="3">DUF1857 domain-containing protein</fullName>
    </recommendedName>
</protein>
<proteinExistence type="predicted"/>
<dbReference type="eggNOG" id="ENOG502ZAS0">
    <property type="taxonomic scope" value="Bacteria"/>
</dbReference>
<evidence type="ECO:0008006" key="3">
    <source>
        <dbReference type="Google" id="ProtNLM"/>
    </source>
</evidence>